<dbReference type="Pfam" id="PF00874">
    <property type="entry name" value="PRD"/>
    <property type="match status" value="2"/>
</dbReference>
<feature type="domain" description="PRD" evidence="2">
    <location>
        <begin position="173"/>
        <end position="282"/>
    </location>
</feature>
<feature type="domain" description="PRD" evidence="2">
    <location>
        <begin position="67"/>
        <end position="172"/>
    </location>
</feature>
<dbReference type="EMBL" id="CP002002">
    <property type="protein sequence ID" value="AEO07755.1"/>
    <property type="molecule type" value="Genomic_DNA"/>
</dbReference>
<dbReference type="SUPFAM" id="SSF50151">
    <property type="entry name" value="SacY-like RNA-binding domain"/>
    <property type="match status" value="1"/>
</dbReference>
<dbReference type="KEGG" id="lmt:LMRG_02900"/>
<dbReference type="PROSITE" id="PS51372">
    <property type="entry name" value="PRD_2"/>
    <property type="match status" value="2"/>
</dbReference>
<evidence type="ECO:0000256" key="1">
    <source>
        <dbReference type="ARBA" id="ARBA00022737"/>
    </source>
</evidence>
<dbReference type="InterPro" id="IPR050661">
    <property type="entry name" value="BglG_antiterminators"/>
</dbReference>
<reference evidence="4" key="1">
    <citation type="submission" date="2010-04" db="EMBL/GenBank/DDBJ databases">
        <title>The genome sequence of Listeria monocytogenes strain 10403S.</title>
        <authorList>
            <consortium name="The Broad Institute Genome Sequencing Platform"/>
            <consortium name="The Broad Institute Genome Sequencing Center for Infectious Disease."/>
            <person name="Borowsky M."/>
            <person name="Borodovsky M."/>
            <person name="Young S.K."/>
            <person name="Zeng Q."/>
            <person name="Koehrsen M."/>
            <person name="Fitzgerald M."/>
            <person name="Wiedmann M."/>
            <person name="Swaminathan B."/>
            <person name="Lauer P."/>
            <person name="Portnoy D."/>
            <person name="Cossart P."/>
            <person name="Buchrieser C."/>
            <person name="Higgins D."/>
            <person name="Abouelleil A."/>
            <person name="Alvarado L."/>
            <person name="Arachchi H.M."/>
            <person name="Berlin A."/>
            <person name="Borenstein D."/>
            <person name="Brown A."/>
            <person name="Chapman S.B."/>
            <person name="Chen Z."/>
            <person name="Dunbar C.D."/>
            <person name="Engels R."/>
            <person name="Freedman E."/>
            <person name="Gearin G."/>
            <person name="Gellesch M."/>
            <person name="Goldberg J."/>
            <person name="Griggs A."/>
            <person name="Gujja S."/>
            <person name="Heilman E."/>
            <person name="Heiman D."/>
            <person name="Howarth C."/>
            <person name="Jen D."/>
            <person name="Larson L."/>
            <person name="Lui A."/>
            <person name="MacDonald J."/>
            <person name="Mehta T."/>
            <person name="Montmayeur A."/>
            <person name="Neiman D."/>
            <person name="Park D."/>
            <person name="Pearson M."/>
            <person name="Priest M."/>
            <person name="Richards J."/>
            <person name="Roberts A."/>
            <person name="Saif S."/>
            <person name="Shea T."/>
            <person name="Shenoy N."/>
            <person name="Sisk P."/>
            <person name="Stolte C."/>
            <person name="Sykes S."/>
            <person name="Walk T."/>
            <person name="White J."/>
            <person name="Yandava C."/>
            <person name="Haas B."/>
            <person name="Nusbaum C."/>
            <person name="Birren B."/>
        </authorList>
    </citation>
    <scope>NUCLEOTIDE SEQUENCE [LARGE SCALE GENOMIC DNA]</scope>
    <source>
        <strain evidence="4">10403S</strain>
    </source>
</reference>
<dbReference type="SUPFAM" id="SSF63520">
    <property type="entry name" value="PTS-regulatory domain, PRD"/>
    <property type="match status" value="2"/>
</dbReference>
<keyword evidence="1" id="KW-0677">Repeat</keyword>
<dbReference type="Pfam" id="PF03123">
    <property type="entry name" value="CAT_RBD"/>
    <property type="match status" value="1"/>
</dbReference>
<evidence type="ECO:0000313" key="3">
    <source>
        <dbReference type="EMBL" id="AEO07755.1"/>
    </source>
</evidence>
<dbReference type="Gene3D" id="2.30.24.10">
    <property type="entry name" value="CAT RNA-binding domain"/>
    <property type="match status" value="1"/>
</dbReference>
<dbReference type="InterPro" id="IPR036650">
    <property type="entry name" value="CAT_RNA-bd_dom_sf"/>
</dbReference>
<name>A0A0H3GGG8_LISM4</name>
<evidence type="ECO:0000313" key="4">
    <source>
        <dbReference type="Proteomes" id="UP000001288"/>
    </source>
</evidence>
<dbReference type="SMART" id="SM01061">
    <property type="entry name" value="CAT_RBD"/>
    <property type="match status" value="1"/>
</dbReference>
<protein>
    <submittedName>
        <fullName evidence="3">Beta-glucoside operon transcriptional antiterminator</fullName>
    </submittedName>
</protein>
<dbReference type="InterPro" id="IPR036634">
    <property type="entry name" value="PRD_sf"/>
</dbReference>
<dbReference type="HOGENOM" id="CLU_078802_0_0_9"/>
<organism evidence="3 4">
    <name type="scientific">Listeria monocytogenes serotype 1/2a (strain 10403S)</name>
    <dbReference type="NCBI Taxonomy" id="393133"/>
    <lineage>
        <taxon>Bacteria</taxon>
        <taxon>Bacillati</taxon>
        <taxon>Bacillota</taxon>
        <taxon>Bacilli</taxon>
        <taxon>Bacillales</taxon>
        <taxon>Listeriaceae</taxon>
        <taxon>Listeria</taxon>
    </lineage>
</organism>
<dbReference type="PANTHER" id="PTHR30185">
    <property type="entry name" value="CRYPTIC BETA-GLUCOSIDE BGL OPERON ANTITERMINATOR"/>
    <property type="match status" value="1"/>
</dbReference>
<dbReference type="PANTHER" id="PTHR30185:SF15">
    <property type="entry name" value="CRYPTIC BETA-GLUCOSIDE BGL OPERON ANTITERMINATOR"/>
    <property type="match status" value="1"/>
</dbReference>
<dbReference type="InterPro" id="IPR011608">
    <property type="entry name" value="PRD"/>
</dbReference>
<accession>A0A0H3GGG8</accession>
<proteinExistence type="predicted"/>
<dbReference type="InterPro" id="IPR004341">
    <property type="entry name" value="CAT_RNA-bd_dom"/>
</dbReference>
<dbReference type="GO" id="GO:0003723">
    <property type="term" value="F:RNA binding"/>
    <property type="evidence" value="ECO:0007669"/>
    <property type="project" value="InterPro"/>
</dbReference>
<dbReference type="Proteomes" id="UP000001288">
    <property type="component" value="Chromosome"/>
</dbReference>
<dbReference type="GO" id="GO:0006355">
    <property type="term" value="P:regulation of DNA-templated transcription"/>
    <property type="evidence" value="ECO:0007669"/>
    <property type="project" value="InterPro"/>
</dbReference>
<sequence>MICLRIERILNNNIVSAISEDAQELLILGKGLGFNSKVGDPINESKIEKVFELKDDTMDKFKMIVNEIPIQFLEVTDDIVKLFKMKTAKDISDVIYISLSDHLYFATQRLQENVVIENPLSWEVKRFYQEEYAVAKEAAKMVESKLEIELPDAEISNIALHFVNAEVDSDMNDVTHIMQLIQEIISIIKYHFNIEFDEESTNYYRFMTHLKFFCQRVIIGETIDEMDEFLYQTVKKSRGVIFDCIDKIGVFLEKNYQFTMSHSEQFYLALHIERLLKRKNNQ</sequence>
<gene>
    <name evidence="3" type="ordered locus">LMRG_02900</name>
</gene>
<dbReference type="NCBIfam" id="NF046042">
    <property type="entry name" value="LicT"/>
    <property type="match status" value="1"/>
</dbReference>
<evidence type="ECO:0000259" key="2">
    <source>
        <dbReference type="PROSITE" id="PS51372"/>
    </source>
</evidence>
<dbReference type="Gene3D" id="1.10.1790.10">
    <property type="entry name" value="PRD domain"/>
    <property type="match status" value="2"/>
</dbReference>
<dbReference type="AlphaFoldDB" id="A0A0H3GGG8"/>